<dbReference type="EMBL" id="RCHR01000002">
    <property type="protein sequence ID" value="RLL46829.1"/>
    <property type="molecule type" value="Genomic_DNA"/>
</dbReference>
<evidence type="ECO:0000256" key="1">
    <source>
        <dbReference type="ARBA" id="ARBA00010062"/>
    </source>
</evidence>
<organism evidence="4 5">
    <name type="scientific">Oceanobacillus piezotolerans</name>
    <dbReference type="NCBI Taxonomy" id="2448030"/>
    <lineage>
        <taxon>Bacteria</taxon>
        <taxon>Bacillati</taxon>
        <taxon>Bacillota</taxon>
        <taxon>Bacilli</taxon>
        <taxon>Bacillales</taxon>
        <taxon>Bacillaceae</taxon>
        <taxon>Oceanobacillus</taxon>
    </lineage>
</organism>
<proteinExistence type="inferred from homology"/>
<comment type="caution">
    <text evidence="4">The sequence shown here is derived from an EMBL/GenBank/DDBJ whole genome shotgun (WGS) entry which is preliminary data.</text>
</comment>
<keyword evidence="5" id="KW-1185">Reference proteome</keyword>
<evidence type="ECO:0000256" key="2">
    <source>
        <dbReference type="ARBA" id="ARBA00022729"/>
    </source>
</evidence>
<reference evidence="4 5" key="1">
    <citation type="submission" date="2018-10" db="EMBL/GenBank/DDBJ databases">
        <title>Oceanobacillus sp. YLB-02 draft genome.</title>
        <authorList>
            <person name="Yu L."/>
        </authorList>
    </citation>
    <scope>NUCLEOTIDE SEQUENCE [LARGE SCALE GENOMIC DNA]</scope>
    <source>
        <strain evidence="4 5">YLB-02</strain>
    </source>
</reference>
<sequence length="435" mass="47356">MLLINLVIIGGINMKKIYLITVSILLAIILVACSDESSSNSTSETGNDKTGEDSDLYVTRGVTDDKILIGNLSPHTGPVAINGYGRHGIEAYFNYVNENGGIHGRKIELITYDDQYQPSQTVQLAPRLVEEDEVFLVTQNQGTANSMAAKEYYENNKVVNFLVNTGAPQFTSENNPYWLGSGMLAYNIEAEILLDYAINEIGAKKIAVVYQNDDFGNVGYEAVKEAIGNYDAELVAEIPYVSGNEDFSSQVVKIRDADPDAVLSFSLAGATASLKKTMYDMGVEVPFLVTGPGGGDTNQFELAGAEAWEGTISSSPFLNPSSAPDDEHIQTYAAQMEKDFPDIPVDGFAQYGWAAGQVLVEALDRAGEDLTMDKFVEAVYTLDQWEDSMYAAVSFSPDNHYGLTSLYITKASNGKIIPVTDKIHYDPATGEITYD</sequence>
<dbReference type="Proteomes" id="UP000270219">
    <property type="component" value="Unassembled WGS sequence"/>
</dbReference>
<dbReference type="Pfam" id="PF13458">
    <property type="entry name" value="Peripla_BP_6"/>
    <property type="match status" value="1"/>
</dbReference>
<dbReference type="PANTHER" id="PTHR47235:SF1">
    <property type="entry name" value="BLR6548 PROTEIN"/>
    <property type="match status" value="1"/>
</dbReference>
<dbReference type="InterPro" id="IPR028081">
    <property type="entry name" value="Leu-bd"/>
</dbReference>
<gene>
    <name evidence="4" type="ORF">D8M04_06420</name>
</gene>
<evidence type="ECO:0000313" key="5">
    <source>
        <dbReference type="Proteomes" id="UP000270219"/>
    </source>
</evidence>
<protein>
    <recommendedName>
        <fullName evidence="3">Leucine-binding protein domain-containing protein</fullName>
    </recommendedName>
</protein>
<dbReference type="Gene3D" id="3.40.50.2300">
    <property type="match status" value="2"/>
</dbReference>
<feature type="domain" description="Leucine-binding protein" evidence="3">
    <location>
        <begin position="67"/>
        <end position="414"/>
    </location>
</feature>
<name>A0A498DQS6_9BACI</name>
<keyword evidence="2" id="KW-0732">Signal</keyword>
<dbReference type="PANTHER" id="PTHR47235">
    <property type="entry name" value="BLR6548 PROTEIN"/>
    <property type="match status" value="1"/>
</dbReference>
<evidence type="ECO:0000259" key="3">
    <source>
        <dbReference type="Pfam" id="PF13458"/>
    </source>
</evidence>
<dbReference type="CDD" id="cd06343">
    <property type="entry name" value="PBP1_ABC_ligand_binding-like"/>
    <property type="match status" value="1"/>
</dbReference>
<dbReference type="AlphaFoldDB" id="A0A498DQS6"/>
<accession>A0A498DQS6</accession>
<dbReference type="InterPro" id="IPR028082">
    <property type="entry name" value="Peripla_BP_I"/>
</dbReference>
<evidence type="ECO:0000313" key="4">
    <source>
        <dbReference type="EMBL" id="RLL46829.1"/>
    </source>
</evidence>
<comment type="similarity">
    <text evidence="1">Belongs to the leucine-binding protein family.</text>
</comment>
<dbReference type="SUPFAM" id="SSF53822">
    <property type="entry name" value="Periplasmic binding protein-like I"/>
    <property type="match status" value="1"/>
</dbReference>